<protein>
    <submittedName>
        <fullName evidence="1">Uncharacterized protein</fullName>
    </submittedName>
</protein>
<name>A0ABS8WND3_DATST</name>
<gene>
    <name evidence="1" type="ORF">HAX54_052245</name>
</gene>
<proteinExistence type="predicted"/>
<comment type="caution">
    <text evidence="1">The sequence shown here is derived from an EMBL/GenBank/DDBJ whole genome shotgun (WGS) entry which is preliminary data.</text>
</comment>
<sequence>MNDLTAWSLGINPSLRAPCIADITSPTIVPTSMAQSDKVDEPSDWPSLFIAFHNDLLKLDGGTDGPSQG</sequence>
<dbReference type="Proteomes" id="UP000823775">
    <property type="component" value="Unassembled WGS sequence"/>
</dbReference>
<reference evidence="1 2" key="1">
    <citation type="journal article" date="2021" name="BMC Genomics">
        <title>Datura genome reveals duplications of psychoactive alkaloid biosynthetic genes and high mutation rate following tissue culture.</title>
        <authorList>
            <person name="Rajewski A."/>
            <person name="Carter-House D."/>
            <person name="Stajich J."/>
            <person name="Litt A."/>
        </authorList>
    </citation>
    <scope>NUCLEOTIDE SEQUENCE [LARGE SCALE GENOMIC DNA]</scope>
    <source>
        <strain evidence="1">AR-01</strain>
    </source>
</reference>
<evidence type="ECO:0000313" key="2">
    <source>
        <dbReference type="Proteomes" id="UP000823775"/>
    </source>
</evidence>
<dbReference type="EMBL" id="JACEIK010009444">
    <property type="protein sequence ID" value="MCE3052320.1"/>
    <property type="molecule type" value="Genomic_DNA"/>
</dbReference>
<keyword evidence="2" id="KW-1185">Reference proteome</keyword>
<accession>A0ABS8WND3</accession>
<organism evidence="1 2">
    <name type="scientific">Datura stramonium</name>
    <name type="common">Jimsonweed</name>
    <name type="synonym">Common thornapple</name>
    <dbReference type="NCBI Taxonomy" id="4076"/>
    <lineage>
        <taxon>Eukaryota</taxon>
        <taxon>Viridiplantae</taxon>
        <taxon>Streptophyta</taxon>
        <taxon>Embryophyta</taxon>
        <taxon>Tracheophyta</taxon>
        <taxon>Spermatophyta</taxon>
        <taxon>Magnoliopsida</taxon>
        <taxon>eudicotyledons</taxon>
        <taxon>Gunneridae</taxon>
        <taxon>Pentapetalae</taxon>
        <taxon>asterids</taxon>
        <taxon>lamiids</taxon>
        <taxon>Solanales</taxon>
        <taxon>Solanaceae</taxon>
        <taxon>Solanoideae</taxon>
        <taxon>Datureae</taxon>
        <taxon>Datura</taxon>
    </lineage>
</organism>
<evidence type="ECO:0000313" key="1">
    <source>
        <dbReference type="EMBL" id="MCE3052320.1"/>
    </source>
</evidence>